<comment type="caution">
    <text evidence="1">The sequence shown here is derived from an EMBL/GenBank/DDBJ whole genome shotgun (WGS) entry which is preliminary data.</text>
</comment>
<dbReference type="InterPro" id="IPR006379">
    <property type="entry name" value="HAD-SF_hydro_IIB"/>
</dbReference>
<dbReference type="SUPFAM" id="SSF56784">
    <property type="entry name" value="HAD-like"/>
    <property type="match status" value="1"/>
</dbReference>
<dbReference type="GO" id="GO:0000287">
    <property type="term" value="F:magnesium ion binding"/>
    <property type="evidence" value="ECO:0007669"/>
    <property type="project" value="TreeGrafter"/>
</dbReference>
<dbReference type="InterPro" id="IPR023214">
    <property type="entry name" value="HAD_sf"/>
</dbReference>
<dbReference type="AlphaFoldDB" id="A0A0F5HTP6"/>
<dbReference type="NCBIfam" id="TIGR00099">
    <property type="entry name" value="Cof-subfamily"/>
    <property type="match status" value="1"/>
</dbReference>
<protein>
    <submittedName>
        <fullName evidence="1">Haloacid dehalogenase-like hydrolase</fullName>
    </submittedName>
</protein>
<dbReference type="PANTHER" id="PTHR10000">
    <property type="entry name" value="PHOSPHOSERINE PHOSPHATASE"/>
    <property type="match status" value="1"/>
</dbReference>
<organism evidence="1 2">
    <name type="scientific">Bacillus thermotolerans</name>
    <name type="common">Quasibacillus thermotolerans</name>
    <dbReference type="NCBI Taxonomy" id="1221996"/>
    <lineage>
        <taxon>Bacteria</taxon>
        <taxon>Bacillati</taxon>
        <taxon>Bacillota</taxon>
        <taxon>Bacilli</taxon>
        <taxon>Bacillales</taxon>
        <taxon>Bacillaceae</taxon>
        <taxon>Bacillus</taxon>
    </lineage>
</organism>
<gene>
    <name evidence="1" type="ORF">QY95_01380</name>
</gene>
<dbReference type="GO" id="GO:0016791">
    <property type="term" value="F:phosphatase activity"/>
    <property type="evidence" value="ECO:0007669"/>
    <property type="project" value="TreeGrafter"/>
</dbReference>
<dbReference type="STRING" id="1221996.QY95_01380"/>
<dbReference type="NCBIfam" id="TIGR01484">
    <property type="entry name" value="HAD-SF-IIB"/>
    <property type="match status" value="1"/>
</dbReference>
<dbReference type="GO" id="GO:0005829">
    <property type="term" value="C:cytosol"/>
    <property type="evidence" value="ECO:0007669"/>
    <property type="project" value="TreeGrafter"/>
</dbReference>
<dbReference type="EMBL" id="JWIR02000028">
    <property type="protein sequence ID" value="KKB40550.1"/>
    <property type="molecule type" value="Genomic_DNA"/>
</dbReference>
<keyword evidence="2" id="KW-1185">Reference proteome</keyword>
<dbReference type="CDD" id="cd07516">
    <property type="entry name" value="HAD_Pase"/>
    <property type="match status" value="1"/>
</dbReference>
<reference evidence="1" key="1">
    <citation type="submission" date="2015-02" db="EMBL/GenBank/DDBJ databases">
        <title>Genome Assembly of Bacillaceae bacterium MTCC 8252.</title>
        <authorList>
            <person name="Verma A."/>
            <person name="Khatri I."/>
            <person name="Mual P."/>
            <person name="Subramanian S."/>
            <person name="Krishnamurthi S."/>
        </authorList>
    </citation>
    <scope>NUCLEOTIDE SEQUENCE [LARGE SCALE GENOMIC DNA]</scope>
    <source>
        <strain evidence="1">MTCC 8252</strain>
    </source>
</reference>
<dbReference type="Pfam" id="PF08282">
    <property type="entry name" value="Hydrolase_3"/>
    <property type="match status" value="1"/>
</dbReference>
<dbReference type="PROSITE" id="PS01228">
    <property type="entry name" value="COF_1"/>
    <property type="match status" value="1"/>
</dbReference>
<dbReference type="InterPro" id="IPR000150">
    <property type="entry name" value="Cof"/>
</dbReference>
<sequence length="276" mass="31418">MAEKHLIVLDLDGTLLTDEKKISPRTKKTLQHAMKQGHEVMIATGRPYRSSELYYKELGLITPIVNFNGAFVHHPRQQNWGQYHEPMDVKTAVEVVEACHDYNFHNIIAEVQDDVYFHYHDERLINLFSMGEPNVTTGDLRRKLTYDPTSMLIHATDKTAPLISQHLSDVHAEVLHHRRWSQPWHVIEIVKAGLNKAVGIQKAAADLNIPRERIIAFGDEDNDLEMIEYAGTGVAMGNGIDQLKNIANEITLTNEEDGIAHFLEDRLNLKVEKTAM</sequence>
<evidence type="ECO:0000313" key="1">
    <source>
        <dbReference type="EMBL" id="KKB40550.1"/>
    </source>
</evidence>
<dbReference type="Gene3D" id="3.40.50.1000">
    <property type="entry name" value="HAD superfamily/HAD-like"/>
    <property type="match status" value="1"/>
</dbReference>
<name>A0A0F5HTP6_BACTR</name>
<dbReference type="SFLD" id="SFLDS00003">
    <property type="entry name" value="Haloacid_Dehalogenase"/>
    <property type="match status" value="1"/>
</dbReference>
<proteinExistence type="predicted"/>
<dbReference type="Gene3D" id="3.30.1240.10">
    <property type="match status" value="1"/>
</dbReference>
<accession>A0A0F5HTP6</accession>
<dbReference type="OrthoDB" id="9781413at2"/>
<dbReference type="PANTHER" id="PTHR10000:SF23">
    <property type="entry name" value="5-AMINO-6-(5-PHOSPHO-D-RIBITYLAMINO)URACIL PHOSPHATASE YITU"/>
    <property type="match status" value="1"/>
</dbReference>
<evidence type="ECO:0000313" key="2">
    <source>
        <dbReference type="Proteomes" id="UP000031563"/>
    </source>
</evidence>
<dbReference type="RefSeq" id="WP_039237510.1">
    <property type="nucleotide sequence ID" value="NZ_JWIR02000028.1"/>
</dbReference>
<dbReference type="SFLD" id="SFLDG01140">
    <property type="entry name" value="C2.B:_Phosphomannomutase_and_P"/>
    <property type="match status" value="1"/>
</dbReference>
<dbReference type="Proteomes" id="UP000031563">
    <property type="component" value="Unassembled WGS sequence"/>
</dbReference>
<dbReference type="InterPro" id="IPR036412">
    <property type="entry name" value="HAD-like_sf"/>
</dbReference>
<accession>A0A0F5I5M7</accession>